<name>A0AAV8SUD6_9ROSI</name>
<keyword evidence="2" id="KW-1185">Reference proteome</keyword>
<gene>
    <name evidence="1" type="ORF">K2173_024435</name>
</gene>
<protein>
    <submittedName>
        <fullName evidence="1">Uncharacterized protein</fullName>
    </submittedName>
</protein>
<dbReference type="PANTHER" id="PTHR34788">
    <property type="entry name" value="F15I1.22"/>
    <property type="match status" value="1"/>
</dbReference>
<evidence type="ECO:0000313" key="1">
    <source>
        <dbReference type="EMBL" id="KAJ8755890.1"/>
    </source>
</evidence>
<dbReference type="PANTHER" id="PTHR34788:SF4">
    <property type="entry name" value="F15I1.22"/>
    <property type="match status" value="1"/>
</dbReference>
<proteinExistence type="predicted"/>
<reference evidence="1 2" key="1">
    <citation type="submission" date="2021-09" db="EMBL/GenBank/DDBJ databases">
        <title>Genomic insights and catalytic innovation underlie evolution of tropane alkaloids biosynthesis.</title>
        <authorList>
            <person name="Wang Y.-J."/>
            <person name="Tian T."/>
            <person name="Huang J.-P."/>
            <person name="Huang S.-X."/>
        </authorList>
    </citation>
    <scope>NUCLEOTIDE SEQUENCE [LARGE SCALE GENOMIC DNA]</scope>
    <source>
        <strain evidence="1">KIB-2018</strain>
        <tissue evidence="1">Leaf</tissue>
    </source>
</reference>
<accession>A0AAV8SUD6</accession>
<sequence length="114" mass="13272">MAQGGHDIPHQTPLTPTFRWPTRRRVSLRRRKPLTARLGGKKPGRGAILMRMFRRMRLRCLKLRYARMVRKLKAYYLNLVKDMKNGAATIEAYHQRLLMETSFLVPVVGVPLST</sequence>
<dbReference type="Proteomes" id="UP001159364">
    <property type="component" value="Linkage Group LG09"/>
</dbReference>
<comment type="caution">
    <text evidence="1">The sequence shown here is derived from an EMBL/GenBank/DDBJ whole genome shotgun (WGS) entry which is preliminary data.</text>
</comment>
<evidence type="ECO:0000313" key="2">
    <source>
        <dbReference type="Proteomes" id="UP001159364"/>
    </source>
</evidence>
<organism evidence="1 2">
    <name type="scientific">Erythroxylum novogranatense</name>
    <dbReference type="NCBI Taxonomy" id="1862640"/>
    <lineage>
        <taxon>Eukaryota</taxon>
        <taxon>Viridiplantae</taxon>
        <taxon>Streptophyta</taxon>
        <taxon>Embryophyta</taxon>
        <taxon>Tracheophyta</taxon>
        <taxon>Spermatophyta</taxon>
        <taxon>Magnoliopsida</taxon>
        <taxon>eudicotyledons</taxon>
        <taxon>Gunneridae</taxon>
        <taxon>Pentapetalae</taxon>
        <taxon>rosids</taxon>
        <taxon>fabids</taxon>
        <taxon>Malpighiales</taxon>
        <taxon>Erythroxylaceae</taxon>
        <taxon>Erythroxylum</taxon>
    </lineage>
</organism>
<dbReference type="EMBL" id="JAIWQS010000009">
    <property type="protein sequence ID" value="KAJ8755890.1"/>
    <property type="molecule type" value="Genomic_DNA"/>
</dbReference>
<dbReference type="AlphaFoldDB" id="A0AAV8SUD6"/>